<dbReference type="Gene3D" id="1.10.30.50">
    <property type="match status" value="1"/>
</dbReference>
<dbReference type="PANTHER" id="PTHR33877:SF2">
    <property type="entry name" value="OS07G0170200 PROTEIN"/>
    <property type="match status" value="1"/>
</dbReference>
<evidence type="ECO:0000313" key="2">
    <source>
        <dbReference type="EMBL" id="BDD87027.1"/>
    </source>
</evidence>
<proteinExistence type="predicted"/>
<dbReference type="InterPro" id="IPR052892">
    <property type="entry name" value="NA-targeting_endonuclease"/>
</dbReference>
<dbReference type="CDD" id="cd00085">
    <property type="entry name" value="HNHc"/>
    <property type="match status" value="1"/>
</dbReference>
<keyword evidence="3" id="KW-1185">Reference proteome</keyword>
<protein>
    <recommendedName>
        <fullName evidence="1">HNH nuclease domain-containing protein</fullName>
    </recommendedName>
</protein>
<sequence>MKKLRSLEDKGCIKIVSRSSRGTEIRVLLPKDIPGVVPAAQTLPKIDLEELDFFSSPALRLQILKRDKYKCFYCFRNLSEASYTVDHIRPQAEGGRHSYRNVVACCFECNVRKQNRDGKAFLLQNYREGMLTAEEYQERLLALESVQAGGIKPDLTNVV</sequence>
<dbReference type="SMART" id="SM00507">
    <property type="entry name" value="HNHc"/>
    <property type="match status" value="1"/>
</dbReference>
<organism evidence="2 3">
    <name type="scientific">Desulfofustis limnaeus</name>
    <dbReference type="NCBI Taxonomy" id="2740163"/>
    <lineage>
        <taxon>Bacteria</taxon>
        <taxon>Pseudomonadati</taxon>
        <taxon>Thermodesulfobacteriota</taxon>
        <taxon>Desulfobulbia</taxon>
        <taxon>Desulfobulbales</taxon>
        <taxon>Desulfocapsaceae</taxon>
        <taxon>Desulfofustis</taxon>
    </lineage>
</organism>
<dbReference type="InterPro" id="IPR029471">
    <property type="entry name" value="HNH_5"/>
</dbReference>
<dbReference type="EMBL" id="AP025516">
    <property type="protein sequence ID" value="BDD87027.1"/>
    <property type="molecule type" value="Genomic_DNA"/>
</dbReference>
<evidence type="ECO:0000313" key="3">
    <source>
        <dbReference type="Proteomes" id="UP000830055"/>
    </source>
</evidence>
<evidence type="ECO:0000259" key="1">
    <source>
        <dbReference type="SMART" id="SM00507"/>
    </source>
</evidence>
<gene>
    <name evidence="2" type="ORF">DPPLL_13920</name>
</gene>
<feature type="domain" description="HNH nuclease" evidence="1">
    <location>
        <begin position="58"/>
        <end position="111"/>
    </location>
</feature>
<accession>A0ABN6M7C3</accession>
<name>A0ABN6M7C3_9BACT</name>
<dbReference type="PANTHER" id="PTHR33877">
    <property type="entry name" value="SLL1193 PROTEIN"/>
    <property type="match status" value="1"/>
</dbReference>
<dbReference type="Pfam" id="PF14279">
    <property type="entry name" value="HNH_5"/>
    <property type="match status" value="1"/>
</dbReference>
<dbReference type="Proteomes" id="UP000830055">
    <property type="component" value="Chromosome"/>
</dbReference>
<reference evidence="2 3" key="1">
    <citation type="submission" date="2022-01" db="EMBL/GenBank/DDBJ databases">
        <title>Desulfofustis limnae sp. nov., a novel mesophilic sulfate-reducing bacterium isolated from marsh soil.</title>
        <authorList>
            <person name="Watanabe M."/>
            <person name="Takahashi A."/>
            <person name="Kojima H."/>
            <person name="Fukui M."/>
        </authorList>
    </citation>
    <scope>NUCLEOTIDE SEQUENCE [LARGE SCALE GENOMIC DNA]</scope>
    <source>
        <strain evidence="2 3">PPLL</strain>
    </source>
</reference>
<dbReference type="InterPro" id="IPR003615">
    <property type="entry name" value="HNH_nuc"/>
</dbReference>